<evidence type="ECO:0000313" key="3">
    <source>
        <dbReference type="Proteomes" id="UP000321405"/>
    </source>
</evidence>
<feature type="chain" id="PRO_5021724540" description="UrcA family protein" evidence="1">
    <location>
        <begin position="27"/>
        <end position="113"/>
    </location>
</feature>
<dbReference type="OrthoDB" id="7275517at2"/>
<keyword evidence="3" id="KW-1185">Reference proteome</keyword>
<proteinExistence type="predicted"/>
<protein>
    <recommendedName>
        <fullName evidence="4">UrcA family protein</fullName>
    </recommendedName>
</protein>
<gene>
    <name evidence="2" type="ORF">SSA02_24930</name>
</gene>
<evidence type="ECO:0000313" key="2">
    <source>
        <dbReference type="EMBL" id="GEL03330.1"/>
    </source>
</evidence>
<feature type="signal peptide" evidence="1">
    <location>
        <begin position="1"/>
        <end position="26"/>
    </location>
</feature>
<reference evidence="2 3" key="1">
    <citation type="submission" date="2019-07" db="EMBL/GenBank/DDBJ databases">
        <title>Whole genome shotgun sequence of Swaminathania salitolerans NBRC 104436.</title>
        <authorList>
            <person name="Hosoyama A."/>
            <person name="Uohara A."/>
            <person name="Ohji S."/>
            <person name="Ichikawa N."/>
        </authorList>
    </citation>
    <scope>NUCLEOTIDE SEQUENCE [LARGE SCALE GENOMIC DNA]</scope>
    <source>
        <strain evidence="2 3">NBRC 104436</strain>
    </source>
</reference>
<dbReference type="Proteomes" id="UP000321405">
    <property type="component" value="Unassembled WGS sequence"/>
</dbReference>
<comment type="caution">
    <text evidence="2">The sequence shown here is derived from an EMBL/GenBank/DDBJ whole genome shotgun (WGS) entry which is preliminary data.</text>
</comment>
<dbReference type="RefSeq" id="WP_147094399.1">
    <property type="nucleotide sequence ID" value="NZ_BJVC01000008.1"/>
</dbReference>
<dbReference type="AlphaFoldDB" id="A0A511BSR4"/>
<organism evidence="2 3">
    <name type="scientific">Swaminathania salitolerans</name>
    <dbReference type="NCBI Taxonomy" id="182838"/>
    <lineage>
        <taxon>Bacteria</taxon>
        <taxon>Pseudomonadati</taxon>
        <taxon>Pseudomonadota</taxon>
        <taxon>Alphaproteobacteria</taxon>
        <taxon>Acetobacterales</taxon>
        <taxon>Acetobacteraceae</taxon>
        <taxon>Swaminathania</taxon>
    </lineage>
</organism>
<name>A0A511BSR4_9PROT</name>
<evidence type="ECO:0000256" key="1">
    <source>
        <dbReference type="SAM" id="SignalP"/>
    </source>
</evidence>
<dbReference type="EMBL" id="BJVC01000008">
    <property type="protein sequence ID" value="GEL03330.1"/>
    <property type="molecule type" value="Genomic_DNA"/>
</dbReference>
<evidence type="ECO:0008006" key="4">
    <source>
        <dbReference type="Google" id="ProtNLM"/>
    </source>
</evidence>
<keyword evidence="1" id="KW-0732">Signal</keyword>
<accession>A0A511BSR4</accession>
<sequence length="113" mass="12251">MAHGFVAVLCLSGLICALGIAKAAEAEDMAKPIPTDMVEDEKTPMAVTSDTLEYCRSLSRKVHNTLHRASDIPGSVISQAMYLEHEGERLCAHGHLRAGITHERRALAVLTRS</sequence>